<dbReference type="InterPro" id="IPR036898">
    <property type="entry name" value="RNA_pol_Rpb7-like_N_sf"/>
</dbReference>
<dbReference type="InterPro" id="IPR045113">
    <property type="entry name" value="Rpb7-like"/>
</dbReference>
<dbReference type="AlphaFoldDB" id="A0A9P9DNL1"/>
<dbReference type="PANTHER" id="PTHR12709">
    <property type="entry name" value="DNA-DIRECTED RNA POLYMERASE II, III"/>
    <property type="match status" value="1"/>
</dbReference>
<dbReference type="EMBL" id="JAGMWT010000008">
    <property type="protein sequence ID" value="KAH7123945.1"/>
    <property type="molecule type" value="Genomic_DNA"/>
</dbReference>
<feature type="region of interest" description="Disordered" evidence="7">
    <location>
        <begin position="192"/>
        <end position="212"/>
    </location>
</feature>
<dbReference type="Gene3D" id="2.40.50.140">
    <property type="entry name" value="Nucleic acid-binding proteins"/>
    <property type="match status" value="1"/>
</dbReference>
<dbReference type="Proteomes" id="UP000700596">
    <property type="component" value="Unassembled WGS sequence"/>
</dbReference>
<feature type="domain" description="RNA polymerase Rpb7-like N-terminal" evidence="8">
    <location>
        <begin position="9"/>
        <end position="64"/>
    </location>
</feature>
<keyword evidence="11" id="KW-1185">Reference proteome</keyword>
<evidence type="ECO:0000259" key="8">
    <source>
        <dbReference type="Pfam" id="PF03876"/>
    </source>
</evidence>
<sequence>MFILTTIQDLIPIKPQELKRASKHAIEDAINTKYANRVIQNVGLCIALWDIVDTTEGLIGHGDGLVNVNVEFRMVIFRPFRGEIIAARIKYATEEGITLDVNFTSEIFVPHQHLFPNSVFDRAEGVYIWKTDEGHELFFDKGEPVLFRVEAEEWIDTQPTVIQKDENGDIIEQRDTSWRVIGSMNQEGLGPSLWWGDQGGEIEEGDEEGEEA</sequence>
<dbReference type="FunFam" id="2.40.50.140:FF:000221">
    <property type="entry name" value="DNA-directed RNA polymerase III subunit"/>
    <property type="match status" value="1"/>
</dbReference>
<evidence type="ECO:0000313" key="11">
    <source>
        <dbReference type="Proteomes" id="UP000700596"/>
    </source>
</evidence>
<dbReference type="InterPro" id="IPR005576">
    <property type="entry name" value="Rpb7-like_N"/>
</dbReference>
<organism evidence="10 11">
    <name type="scientific">Dendryphion nanum</name>
    <dbReference type="NCBI Taxonomy" id="256645"/>
    <lineage>
        <taxon>Eukaryota</taxon>
        <taxon>Fungi</taxon>
        <taxon>Dikarya</taxon>
        <taxon>Ascomycota</taxon>
        <taxon>Pezizomycotina</taxon>
        <taxon>Dothideomycetes</taxon>
        <taxon>Pleosporomycetidae</taxon>
        <taxon>Pleosporales</taxon>
        <taxon>Torulaceae</taxon>
        <taxon>Dendryphion</taxon>
    </lineage>
</organism>
<name>A0A9P9DNL1_9PLEO</name>
<gene>
    <name evidence="10" type="ORF">B0J11DRAFT_580700</name>
</gene>
<dbReference type="InterPro" id="IPR013238">
    <property type="entry name" value="RNA_pol_III_Rbc25"/>
</dbReference>
<feature type="domain" description="RNA polymerase III subunit Rpc25" evidence="9">
    <location>
        <begin position="83"/>
        <end position="195"/>
    </location>
</feature>
<dbReference type="OrthoDB" id="10256606at2759"/>
<evidence type="ECO:0000256" key="3">
    <source>
        <dbReference type="ARBA" id="ARBA00022478"/>
    </source>
</evidence>
<evidence type="ECO:0000256" key="2">
    <source>
        <dbReference type="ARBA" id="ARBA00009307"/>
    </source>
</evidence>
<dbReference type="PANTHER" id="PTHR12709:SF1">
    <property type="entry name" value="DNA-DIRECTED RNA POLYMERASE III SUBUNIT RPC8"/>
    <property type="match status" value="1"/>
</dbReference>
<evidence type="ECO:0000256" key="5">
    <source>
        <dbReference type="ARBA" id="ARBA00023242"/>
    </source>
</evidence>
<dbReference type="FunFam" id="3.30.1490.120:FF:000001">
    <property type="entry name" value="DNA-directed RNA polymerase II subunit RPB7"/>
    <property type="match status" value="1"/>
</dbReference>
<evidence type="ECO:0000256" key="4">
    <source>
        <dbReference type="ARBA" id="ARBA00023163"/>
    </source>
</evidence>
<keyword evidence="4 6" id="KW-0804">Transcription</keyword>
<dbReference type="CDD" id="cd04330">
    <property type="entry name" value="RNAP_III_Rpc25_N"/>
    <property type="match status" value="1"/>
</dbReference>
<dbReference type="Gene3D" id="3.30.1490.120">
    <property type="entry name" value="RNA polymerase Rpb7-like, N-terminal domain"/>
    <property type="match status" value="1"/>
</dbReference>
<dbReference type="GO" id="GO:0005666">
    <property type="term" value="C:RNA polymerase III complex"/>
    <property type="evidence" value="ECO:0007669"/>
    <property type="project" value="TreeGrafter"/>
</dbReference>
<dbReference type="GO" id="GO:0006384">
    <property type="term" value="P:transcription initiation at RNA polymerase III promoter"/>
    <property type="evidence" value="ECO:0007669"/>
    <property type="project" value="TreeGrafter"/>
</dbReference>
<keyword evidence="3 6" id="KW-0240">DNA-directed RNA polymerase</keyword>
<accession>A0A9P9DNL1</accession>
<evidence type="ECO:0000256" key="1">
    <source>
        <dbReference type="ARBA" id="ARBA00004123"/>
    </source>
</evidence>
<dbReference type="SUPFAM" id="SSF88798">
    <property type="entry name" value="N-terminal, heterodimerisation domain of RBP7 (RpoE)"/>
    <property type="match status" value="1"/>
</dbReference>
<dbReference type="Pfam" id="PF03876">
    <property type="entry name" value="SHS2_Rpb7-N"/>
    <property type="match status" value="1"/>
</dbReference>
<reference evidence="10" key="1">
    <citation type="journal article" date="2021" name="Nat. Commun.">
        <title>Genetic determinants of endophytism in the Arabidopsis root mycobiome.</title>
        <authorList>
            <person name="Mesny F."/>
            <person name="Miyauchi S."/>
            <person name="Thiergart T."/>
            <person name="Pickel B."/>
            <person name="Atanasova L."/>
            <person name="Karlsson M."/>
            <person name="Huettel B."/>
            <person name="Barry K.W."/>
            <person name="Haridas S."/>
            <person name="Chen C."/>
            <person name="Bauer D."/>
            <person name="Andreopoulos W."/>
            <person name="Pangilinan J."/>
            <person name="LaButti K."/>
            <person name="Riley R."/>
            <person name="Lipzen A."/>
            <person name="Clum A."/>
            <person name="Drula E."/>
            <person name="Henrissat B."/>
            <person name="Kohler A."/>
            <person name="Grigoriev I.V."/>
            <person name="Martin F.M."/>
            <person name="Hacquard S."/>
        </authorList>
    </citation>
    <scope>NUCLEOTIDE SEQUENCE</scope>
    <source>
        <strain evidence="10">MPI-CAGE-CH-0243</strain>
    </source>
</reference>
<dbReference type="Pfam" id="PF08292">
    <property type="entry name" value="RNA_pol_Rbc25"/>
    <property type="match status" value="1"/>
</dbReference>
<protein>
    <recommendedName>
        <fullName evidence="6">DNA-directed RNA polymerase subunit</fullName>
    </recommendedName>
</protein>
<evidence type="ECO:0000256" key="6">
    <source>
        <dbReference type="RuleBase" id="RU369086"/>
    </source>
</evidence>
<evidence type="ECO:0000313" key="10">
    <source>
        <dbReference type="EMBL" id="KAH7123945.1"/>
    </source>
</evidence>
<dbReference type="InterPro" id="IPR012340">
    <property type="entry name" value="NA-bd_OB-fold"/>
</dbReference>
<evidence type="ECO:0000259" key="9">
    <source>
        <dbReference type="Pfam" id="PF08292"/>
    </source>
</evidence>
<comment type="caution">
    <text evidence="10">The sequence shown here is derived from an EMBL/GenBank/DDBJ whole genome shotgun (WGS) entry which is preliminary data.</text>
</comment>
<proteinExistence type="inferred from homology"/>
<keyword evidence="5 6" id="KW-0539">Nucleus</keyword>
<comment type="similarity">
    <text evidence="2">Belongs to the eukaryotic RPB7/RPC8 RNA polymerase subunit family.</text>
</comment>
<feature type="compositionally biased region" description="Acidic residues" evidence="7">
    <location>
        <begin position="200"/>
        <end position="212"/>
    </location>
</feature>
<evidence type="ECO:0000256" key="7">
    <source>
        <dbReference type="SAM" id="MobiDB-lite"/>
    </source>
</evidence>
<comment type="function">
    <text evidence="6">DNA-dependent RNA polymerase which catalyzes the transcription of DNA into RNA using the four ribonucleoside triphosphates as substrates.</text>
</comment>
<comment type="subcellular location">
    <subcellularLocation>
        <location evidence="1 6">Nucleus</location>
    </subcellularLocation>
</comment>
<dbReference type="SUPFAM" id="SSF50249">
    <property type="entry name" value="Nucleic acid-binding proteins"/>
    <property type="match status" value="1"/>
</dbReference>